<dbReference type="PANTHER" id="PTHR22967">
    <property type="entry name" value="SERINE/THREONINE PROTEIN KINASE"/>
    <property type="match status" value="1"/>
</dbReference>
<dbReference type="GO" id="GO:0005524">
    <property type="term" value="F:ATP binding"/>
    <property type="evidence" value="ECO:0007669"/>
    <property type="project" value="UniProtKB-KW"/>
</dbReference>
<dbReference type="PANTHER" id="PTHR22967:SF57">
    <property type="entry name" value="AUXILIN, ISOFORM A-RELATED"/>
    <property type="match status" value="1"/>
</dbReference>
<dbReference type="SUPFAM" id="SSF56112">
    <property type="entry name" value="Protein kinase-like (PK-like)"/>
    <property type="match status" value="1"/>
</dbReference>
<evidence type="ECO:0000256" key="3">
    <source>
        <dbReference type="ARBA" id="ARBA00022679"/>
    </source>
</evidence>
<dbReference type="GO" id="GO:0007015">
    <property type="term" value="P:actin filament organization"/>
    <property type="evidence" value="ECO:0007669"/>
    <property type="project" value="TreeGrafter"/>
</dbReference>
<dbReference type="GO" id="GO:0000147">
    <property type="term" value="P:actin cortical patch assembly"/>
    <property type="evidence" value="ECO:0007669"/>
    <property type="project" value="TreeGrafter"/>
</dbReference>
<keyword evidence="2" id="KW-0723">Serine/threonine-protein kinase</keyword>
<keyword evidence="10" id="KW-1185">Reference proteome</keyword>
<reference evidence="9" key="1">
    <citation type="submission" date="2023-03" db="EMBL/GenBank/DDBJ databases">
        <title>Massive genome expansion in bonnet fungi (Mycena s.s.) driven by repeated elements and novel gene families across ecological guilds.</title>
        <authorList>
            <consortium name="Lawrence Berkeley National Laboratory"/>
            <person name="Harder C.B."/>
            <person name="Miyauchi S."/>
            <person name="Viragh M."/>
            <person name="Kuo A."/>
            <person name="Thoen E."/>
            <person name="Andreopoulos B."/>
            <person name="Lu D."/>
            <person name="Skrede I."/>
            <person name="Drula E."/>
            <person name="Henrissat B."/>
            <person name="Morin E."/>
            <person name="Kohler A."/>
            <person name="Barry K."/>
            <person name="LaButti K."/>
            <person name="Morin E."/>
            <person name="Salamov A."/>
            <person name="Lipzen A."/>
            <person name="Mereny Z."/>
            <person name="Hegedus B."/>
            <person name="Baldrian P."/>
            <person name="Stursova M."/>
            <person name="Weitz H."/>
            <person name="Taylor A."/>
            <person name="Grigoriev I.V."/>
            <person name="Nagy L.G."/>
            <person name="Martin F."/>
            <person name="Kauserud H."/>
        </authorList>
    </citation>
    <scope>NUCLEOTIDE SEQUENCE</scope>
    <source>
        <strain evidence="9">9284</strain>
    </source>
</reference>
<comment type="catalytic activity">
    <reaction evidence="8">
        <text>L-seryl-[protein] + ATP = O-phospho-L-seryl-[protein] + ADP + H(+)</text>
        <dbReference type="Rhea" id="RHEA:17989"/>
        <dbReference type="Rhea" id="RHEA-COMP:9863"/>
        <dbReference type="Rhea" id="RHEA-COMP:11604"/>
        <dbReference type="ChEBI" id="CHEBI:15378"/>
        <dbReference type="ChEBI" id="CHEBI:29999"/>
        <dbReference type="ChEBI" id="CHEBI:30616"/>
        <dbReference type="ChEBI" id="CHEBI:83421"/>
        <dbReference type="ChEBI" id="CHEBI:456216"/>
        <dbReference type="EC" id="2.7.11.1"/>
    </reaction>
</comment>
<sequence>MSSEAVSPGSPPLVQIGEDMLEPLALVCTITHPSLNPTARISLSSTAWHSMTNGMYEVFTLMEFCPGLRERLSEAEILQIFVDVCEGVAYMHHSPPPLLHRDLKLCDFGSYNSRDAPASHDTGDARSRALQMVDLYLRHPVERRVTFGRSGTRPARHPVPHSAISGVFGLDELIPMLREHAAEGPSVFELLALVHRIYVFYFAFAV</sequence>
<comment type="catalytic activity">
    <reaction evidence="7">
        <text>L-threonyl-[protein] + ATP = O-phospho-L-threonyl-[protein] + ADP + H(+)</text>
        <dbReference type="Rhea" id="RHEA:46608"/>
        <dbReference type="Rhea" id="RHEA-COMP:11060"/>
        <dbReference type="Rhea" id="RHEA-COMP:11605"/>
        <dbReference type="ChEBI" id="CHEBI:15378"/>
        <dbReference type="ChEBI" id="CHEBI:30013"/>
        <dbReference type="ChEBI" id="CHEBI:30616"/>
        <dbReference type="ChEBI" id="CHEBI:61977"/>
        <dbReference type="ChEBI" id="CHEBI:456216"/>
        <dbReference type="EC" id="2.7.11.1"/>
    </reaction>
</comment>
<name>A0AAD7CJM2_9AGAR</name>
<protein>
    <recommendedName>
        <fullName evidence="1">non-specific serine/threonine protein kinase</fullName>
        <ecNumber evidence="1">2.7.11.1</ecNumber>
    </recommendedName>
</protein>
<keyword evidence="3" id="KW-0808">Transferase</keyword>
<evidence type="ECO:0000256" key="7">
    <source>
        <dbReference type="ARBA" id="ARBA00047899"/>
    </source>
</evidence>
<dbReference type="GO" id="GO:0004674">
    <property type="term" value="F:protein serine/threonine kinase activity"/>
    <property type="evidence" value="ECO:0007669"/>
    <property type="project" value="UniProtKB-KW"/>
</dbReference>
<organism evidence="9 10">
    <name type="scientific">Roridomyces roridus</name>
    <dbReference type="NCBI Taxonomy" id="1738132"/>
    <lineage>
        <taxon>Eukaryota</taxon>
        <taxon>Fungi</taxon>
        <taxon>Dikarya</taxon>
        <taxon>Basidiomycota</taxon>
        <taxon>Agaricomycotina</taxon>
        <taxon>Agaricomycetes</taxon>
        <taxon>Agaricomycetidae</taxon>
        <taxon>Agaricales</taxon>
        <taxon>Marasmiineae</taxon>
        <taxon>Mycenaceae</taxon>
        <taxon>Roridomyces</taxon>
    </lineage>
</organism>
<evidence type="ECO:0000256" key="2">
    <source>
        <dbReference type="ARBA" id="ARBA00022527"/>
    </source>
</evidence>
<keyword evidence="5" id="KW-0418">Kinase</keyword>
<evidence type="ECO:0000256" key="5">
    <source>
        <dbReference type="ARBA" id="ARBA00022777"/>
    </source>
</evidence>
<evidence type="ECO:0000313" key="10">
    <source>
        <dbReference type="Proteomes" id="UP001221142"/>
    </source>
</evidence>
<comment type="caution">
    <text evidence="9">The sequence shown here is derived from an EMBL/GenBank/DDBJ whole genome shotgun (WGS) entry which is preliminary data.</text>
</comment>
<gene>
    <name evidence="9" type="ORF">FB45DRAFT_859238</name>
</gene>
<evidence type="ECO:0000313" key="9">
    <source>
        <dbReference type="EMBL" id="KAJ7650477.1"/>
    </source>
</evidence>
<dbReference type="Proteomes" id="UP001221142">
    <property type="component" value="Unassembled WGS sequence"/>
</dbReference>
<proteinExistence type="predicted"/>
<dbReference type="Gene3D" id="1.10.510.10">
    <property type="entry name" value="Transferase(Phosphotransferase) domain 1"/>
    <property type="match status" value="1"/>
</dbReference>
<dbReference type="EC" id="2.7.11.1" evidence="1"/>
<dbReference type="AlphaFoldDB" id="A0AAD7CJM2"/>
<evidence type="ECO:0000256" key="6">
    <source>
        <dbReference type="ARBA" id="ARBA00022840"/>
    </source>
</evidence>
<evidence type="ECO:0000256" key="4">
    <source>
        <dbReference type="ARBA" id="ARBA00022741"/>
    </source>
</evidence>
<keyword evidence="6" id="KW-0067">ATP-binding</keyword>
<keyword evidence="4" id="KW-0547">Nucleotide-binding</keyword>
<dbReference type="EMBL" id="JARKIF010000001">
    <property type="protein sequence ID" value="KAJ7650477.1"/>
    <property type="molecule type" value="Genomic_DNA"/>
</dbReference>
<dbReference type="InterPro" id="IPR011009">
    <property type="entry name" value="Kinase-like_dom_sf"/>
</dbReference>
<evidence type="ECO:0000256" key="1">
    <source>
        <dbReference type="ARBA" id="ARBA00012513"/>
    </source>
</evidence>
<dbReference type="GO" id="GO:0005737">
    <property type="term" value="C:cytoplasm"/>
    <property type="evidence" value="ECO:0007669"/>
    <property type="project" value="TreeGrafter"/>
</dbReference>
<evidence type="ECO:0000256" key="8">
    <source>
        <dbReference type="ARBA" id="ARBA00048679"/>
    </source>
</evidence>
<accession>A0AAD7CJM2</accession>